<evidence type="ECO:0000256" key="3">
    <source>
        <dbReference type="SAM" id="MobiDB-lite"/>
    </source>
</evidence>
<reference evidence="5 6" key="1">
    <citation type="submission" date="2018-10" db="EMBL/GenBank/DDBJ databases">
        <title>Isolation from soil.</title>
        <authorList>
            <person name="Hu J."/>
        </authorList>
    </citation>
    <scope>NUCLEOTIDE SEQUENCE [LARGE SCALE GENOMIC DNA]</scope>
    <source>
        <strain evidence="5 6">NEAU-Ht49</strain>
    </source>
</reference>
<dbReference type="Pfam" id="PF00583">
    <property type="entry name" value="Acetyltransf_1"/>
    <property type="match status" value="1"/>
</dbReference>
<dbReference type="OrthoDB" id="9796381at2"/>
<feature type="compositionally biased region" description="Pro residues" evidence="3">
    <location>
        <begin position="9"/>
        <end position="21"/>
    </location>
</feature>
<gene>
    <name evidence="5" type="ORF">EBO15_35535</name>
</gene>
<keyword evidence="2" id="KW-0012">Acyltransferase</keyword>
<evidence type="ECO:0000259" key="4">
    <source>
        <dbReference type="PROSITE" id="PS51186"/>
    </source>
</evidence>
<dbReference type="PANTHER" id="PTHR43877:SF5">
    <property type="entry name" value="BLL8307 PROTEIN"/>
    <property type="match status" value="1"/>
</dbReference>
<keyword evidence="1 5" id="KW-0808">Transferase</keyword>
<accession>A0A3M2LJ92</accession>
<feature type="compositionally biased region" description="Low complexity" evidence="3">
    <location>
        <begin position="29"/>
        <end position="47"/>
    </location>
</feature>
<dbReference type="GO" id="GO:0016747">
    <property type="term" value="F:acyltransferase activity, transferring groups other than amino-acyl groups"/>
    <property type="evidence" value="ECO:0007669"/>
    <property type="project" value="InterPro"/>
</dbReference>
<evidence type="ECO:0000256" key="2">
    <source>
        <dbReference type="ARBA" id="ARBA00023315"/>
    </source>
</evidence>
<dbReference type="PANTHER" id="PTHR43877">
    <property type="entry name" value="AMINOALKYLPHOSPHONATE N-ACETYLTRANSFERASE-RELATED-RELATED"/>
    <property type="match status" value="1"/>
</dbReference>
<dbReference type="SUPFAM" id="SSF55729">
    <property type="entry name" value="Acyl-CoA N-acyltransferases (Nat)"/>
    <property type="match status" value="1"/>
</dbReference>
<feature type="compositionally biased region" description="Basic and acidic residues" evidence="3">
    <location>
        <begin position="61"/>
        <end position="80"/>
    </location>
</feature>
<keyword evidence="6" id="KW-1185">Reference proteome</keyword>
<comment type="caution">
    <text evidence="5">The sequence shown here is derived from an EMBL/GenBank/DDBJ whole genome shotgun (WGS) entry which is preliminary data.</text>
</comment>
<evidence type="ECO:0000313" key="5">
    <source>
        <dbReference type="EMBL" id="RMI37547.1"/>
    </source>
</evidence>
<dbReference type="EMBL" id="RFFG01000104">
    <property type="protein sequence ID" value="RMI37547.1"/>
    <property type="molecule type" value="Genomic_DNA"/>
</dbReference>
<dbReference type="AlphaFoldDB" id="A0A3M2LJ92"/>
<dbReference type="Proteomes" id="UP000282674">
    <property type="component" value="Unassembled WGS sequence"/>
</dbReference>
<feature type="region of interest" description="Disordered" evidence="3">
    <location>
        <begin position="1"/>
        <end position="84"/>
    </location>
</feature>
<organism evidence="5 6">
    <name type="scientific">Actinomadura harenae</name>
    <dbReference type="NCBI Taxonomy" id="2483351"/>
    <lineage>
        <taxon>Bacteria</taxon>
        <taxon>Bacillati</taxon>
        <taxon>Actinomycetota</taxon>
        <taxon>Actinomycetes</taxon>
        <taxon>Streptosporangiales</taxon>
        <taxon>Thermomonosporaceae</taxon>
        <taxon>Actinomadura</taxon>
    </lineage>
</organism>
<protein>
    <submittedName>
        <fullName evidence="5">GNAT family N-acetyltransferase</fullName>
    </submittedName>
</protein>
<evidence type="ECO:0000256" key="1">
    <source>
        <dbReference type="ARBA" id="ARBA00022679"/>
    </source>
</evidence>
<name>A0A3M2LJ92_9ACTN</name>
<evidence type="ECO:0000313" key="6">
    <source>
        <dbReference type="Proteomes" id="UP000282674"/>
    </source>
</evidence>
<sequence>MPQSEGRPPASPAAPARPPAEPETDRFDPGANAAPPDGAAADGAPAPEDVTADHGTVSRRSPGDRPADRLADRRADRPADRPGLVRVVQDPPAWEYGGLVLRRYAEADHAAVLMLHRQGLAQVGLRPGDGIYYDHDFFRMDEIYLRGDGEFLVGEVDGRIVAMGGLRRGDLVPGGAERAQGAATPVARVRNDPVVEMVRLRVRPELQRRGYGEAVVHALEERAAELGYHLLRADTTSRQGPALALYRKFGWRETHREVINGIVNIYIEKRIR</sequence>
<dbReference type="CDD" id="cd04301">
    <property type="entry name" value="NAT_SF"/>
    <property type="match status" value="1"/>
</dbReference>
<dbReference type="PROSITE" id="PS51186">
    <property type="entry name" value="GNAT"/>
    <property type="match status" value="1"/>
</dbReference>
<feature type="domain" description="N-acetyltransferase" evidence="4">
    <location>
        <begin position="99"/>
        <end position="272"/>
    </location>
</feature>
<dbReference type="InterPro" id="IPR000182">
    <property type="entry name" value="GNAT_dom"/>
</dbReference>
<dbReference type="InterPro" id="IPR016181">
    <property type="entry name" value="Acyl_CoA_acyltransferase"/>
</dbReference>
<proteinExistence type="predicted"/>
<dbReference type="Gene3D" id="3.40.630.30">
    <property type="match status" value="1"/>
</dbReference>
<dbReference type="InterPro" id="IPR050832">
    <property type="entry name" value="Bact_Acetyltransf"/>
</dbReference>
<dbReference type="RefSeq" id="WP_122198869.1">
    <property type="nucleotide sequence ID" value="NZ_JBHSKC010000010.1"/>
</dbReference>